<comment type="subcellular location">
    <subcellularLocation>
        <location evidence="1 13">Cytoplasm</location>
        <location evidence="1 13">Cytoskeleton</location>
        <location evidence="1 13">Cilium basal body</location>
    </subcellularLocation>
    <subcellularLocation>
        <location evidence="3 13">Cytoplasm</location>
        <location evidence="3 13">Cytoskeleton</location>
        <location evidence="3 13">Microtubule organizing center</location>
        <location evidence="3 13">Centrosome</location>
    </subcellularLocation>
    <subcellularLocation>
        <location evidence="13">Cytoplasm</location>
    </subcellularLocation>
    <subcellularLocation>
        <location evidence="2 13">Nucleus</location>
    </subcellularLocation>
    <subcellularLocation>
        <location evidence="13">Mitochondrion intermembrane space</location>
    </subcellularLocation>
</comment>
<name>A0ABI7ZVU5_FELCA</name>
<evidence type="ECO:0000256" key="2">
    <source>
        <dbReference type="ARBA" id="ARBA00004123"/>
    </source>
</evidence>
<reference evidence="15" key="3">
    <citation type="submission" date="2025-09" db="UniProtKB">
        <authorList>
            <consortium name="Ensembl"/>
        </authorList>
    </citation>
    <scope>IDENTIFICATION</scope>
    <source>
        <strain evidence="15">breed Abyssinian</strain>
    </source>
</reference>
<dbReference type="InterPro" id="IPR038849">
    <property type="entry name" value="ARL2BP"/>
</dbReference>
<proteinExistence type="inferred from homology"/>
<comment type="similarity">
    <text evidence="4 13">Belongs to the ARL2BP family.</text>
</comment>
<reference evidence="15" key="2">
    <citation type="submission" date="2025-08" db="UniProtKB">
        <authorList>
            <consortium name="Ensembl"/>
        </authorList>
    </citation>
    <scope>IDENTIFICATION</scope>
    <source>
        <strain evidence="15">breed Abyssinian</strain>
    </source>
</reference>
<evidence type="ECO:0000256" key="1">
    <source>
        <dbReference type="ARBA" id="ARBA00004120"/>
    </source>
</evidence>
<keyword evidence="10 13" id="KW-0539">Nucleus</keyword>
<keyword evidence="8 13" id="KW-0496">Mitochondrion</keyword>
<evidence type="ECO:0000256" key="4">
    <source>
        <dbReference type="ARBA" id="ARBA00009880"/>
    </source>
</evidence>
<protein>
    <recommendedName>
        <fullName evidence="5 13">ADP-ribosylation factor-like protein 2-binding protein</fullName>
        <shortName evidence="13">ARF-like 2-binding protein</shortName>
    </recommendedName>
</protein>
<evidence type="ECO:0000256" key="6">
    <source>
        <dbReference type="ARBA" id="ARBA00022490"/>
    </source>
</evidence>
<evidence type="ECO:0000256" key="5">
    <source>
        <dbReference type="ARBA" id="ARBA00014849"/>
    </source>
</evidence>
<evidence type="ECO:0000313" key="16">
    <source>
        <dbReference type="Proteomes" id="UP000823872"/>
    </source>
</evidence>
<feature type="domain" description="BART" evidence="14">
    <location>
        <begin position="43"/>
        <end position="83"/>
    </location>
</feature>
<evidence type="ECO:0000256" key="3">
    <source>
        <dbReference type="ARBA" id="ARBA00004300"/>
    </source>
</evidence>
<evidence type="ECO:0000256" key="11">
    <source>
        <dbReference type="ARBA" id="ARBA00023273"/>
    </source>
</evidence>
<accession>A0ABI7ZVU5</accession>
<organism evidence="15 16">
    <name type="scientific">Felis catus</name>
    <name type="common">Cat</name>
    <name type="synonym">Felis silvestris catus</name>
    <dbReference type="NCBI Taxonomy" id="9685"/>
    <lineage>
        <taxon>Eukaryota</taxon>
        <taxon>Metazoa</taxon>
        <taxon>Chordata</taxon>
        <taxon>Craniata</taxon>
        <taxon>Vertebrata</taxon>
        <taxon>Euteleostomi</taxon>
        <taxon>Mammalia</taxon>
        <taxon>Eutheria</taxon>
        <taxon>Laurasiatheria</taxon>
        <taxon>Carnivora</taxon>
        <taxon>Feliformia</taxon>
        <taxon>Felidae</taxon>
        <taxon>Felinae</taxon>
        <taxon>Felis</taxon>
    </lineage>
</organism>
<keyword evidence="9 13" id="KW-0206">Cytoskeleton</keyword>
<keyword evidence="16" id="KW-1185">Reference proteome</keyword>
<sequence>GWSKGKKSFAFSFSSTFDTELDAVVAFYYHGLRVQFMDLTWGLTCTATLQYHKDEVAGDIFNMLFMFMDFLAFKEMFLGYGTEGEGWVLGLSSGLVVSLLCKSSSLPASQSNLRPKGPPLGNEIFLDCQLTRLEEANASMMFPR</sequence>
<comment type="function">
    <text evidence="12 13">Together with ARL2, plays a role in the nuclear translocation, retention and transcriptional activity of STAT3. May play a role as an effector of ARL2.</text>
</comment>
<dbReference type="Ensembl" id="ENSFCTT00005072000.1">
    <property type="protein sequence ID" value="ENSFCTP00005051043.1"/>
    <property type="gene ID" value="ENSFCTG00005025379.1"/>
</dbReference>
<dbReference type="InterPro" id="IPR023379">
    <property type="entry name" value="BART_dom"/>
</dbReference>
<dbReference type="PANTHER" id="PTHR15487:SF4">
    <property type="entry name" value="ADP-RIBOSYLATION FACTOR-LIKE PROTEIN 2-BINDING PROTEIN"/>
    <property type="match status" value="1"/>
</dbReference>
<dbReference type="InterPro" id="IPR042541">
    <property type="entry name" value="BART_sf"/>
</dbReference>
<dbReference type="GeneTree" id="ENSGT00390000015052"/>
<keyword evidence="6 13" id="KW-0963">Cytoplasm</keyword>
<dbReference type="Pfam" id="PF11527">
    <property type="entry name" value="ARL2_Bind_BART"/>
    <property type="match status" value="1"/>
</dbReference>
<reference evidence="15 16" key="1">
    <citation type="submission" date="2021-02" db="EMBL/GenBank/DDBJ databases">
        <title>Safari Cat Assemblies.</title>
        <authorList>
            <person name="Bredemeyer K.R."/>
            <person name="Murphy W.J."/>
        </authorList>
    </citation>
    <scope>NUCLEOTIDE SEQUENCE [LARGE SCALE GENOMIC DNA]</scope>
</reference>
<keyword evidence="7 13" id="KW-0969">Cilium</keyword>
<keyword evidence="11 13" id="KW-0966">Cell projection</keyword>
<evidence type="ECO:0000256" key="9">
    <source>
        <dbReference type="ARBA" id="ARBA00023212"/>
    </source>
</evidence>
<evidence type="ECO:0000256" key="12">
    <source>
        <dbReference type="ARBA" id="ARBA00025341"/>
    </source>
</evidence>
<dbReference type="Proteomes" id="UP000823872">
    <property type="component" value="Chromosome C1"/>
</dbReference>
<evidence type="ECO:0000256" key="10">
    <source>
        <dbReference type="ARBA" id="ARBA00023242"/>
    </source>
</evidence>
<dbReference type="Gene3D" id="1.20.1520.10">
    <property type="entry name" value="ADP-ribosylation factor-like 2-binding protein, domain"/>
    <property type="match status" value="1"/>
</dbReference>
<dbReference type="PANTHER" id="PTHR15487">
    <property type="entry name" value="ADP-RIBOSYLATION FACTOR-LIKE PROTEIN 2-BINDING PROTEIN"/>
    <property type="match status" value="1"/>
</dbReference>
<evidence type="ECO:0000313" key="15">
    <source>
        <dbReference type="Ensembl" id="ENSFCTP00005051043.1"/>
    </source>
</evidence>
<evidence type="ECO:0000256" key="8">
    <source>
        <dbReference type="ARBA" id="ARBA00023128"/>
    </source>
</evidence>
<evidence type="ECO:0000256" key="13">
    <source>
        <dbReference type="RuleBase" id="RU367099"/>
    </source>
</evidence>
<evidence type="ECO:0000256" key="7">
    <source>
        <dbReference type="ARBA" id="ARBA00023069"/>
    </source>
</evidence>
<evidence type="ECO:0000259" key="14">
    <source>
        <dbReference type="Pfam" id="PF11527"/>
    </source>
</evidence>